<evidence type="ECO:0000313" key="16">
    <source>
        <dbReference type="Proteomes" id="UP001501166"/>
    </source>
</evidence>
<keyword evidence="10" id="KW-0234">DNA repair</keyword>
<reference evidence="16" key="1">
    <citation type="journal article" date="2019" name="Int. J. Syst. Evol. Microbiol.">
        <title>The Global Catalogue of Microorganisms (GCM) 10K type strain sequencing project: providing services to taxonomists for standard genome sequencing and annotation.</title>
        <authorList>
            <consortium name="The Broad Institute Genomics Platform"/>
            <consortium name="The Broad Institute Genome Sequencing Center for Infectious Disease"/>
            <person name="Wu L."/>
            <person name="Ma J."/>
        </authorList>
    </citation>
    <scope>NUCLEOTIDE SEQUENCE [LARGE SCALE GENOMIC DNA]</scope>
    <source>
        <strain evidence="16">JCM 12662</strain>
    </source>
</reference>
<keyword evidence="5" id="KW-0227">DNA damage</keyword>
<organism evidence="15 16">
    <name type="scientific">Alkalibacterium iburiense</name>
    <dbReference type="NCBI Taxonomy" id="290589"/>
    <lineage>
        <taxon>Bacteria</taxon>
        <taxon>Bacillati</taxon>
        <taxon>Bacillota</taxon>
        <taxon>Bacilli</taxon>
        <taxon>Lactobacillales</taxon>
        <taxon>Carnobacteriaceae</taxon>
        <taxon>Alkalibacterium</taxon>
    </lineage>
</organism>
<keyword evidence="4" id="KW-0547">Nucleotide-binding</keyword>
<keyword evidence="6" id="KW-0228">DNA excision</keyword>
<evidence type="ECO:0000256" key="3">
    <source>
        <dbReference type="ARBA" id="ARBA00022737"/>
    </source>
</evidence>
<comment type="subcellular location">
    <subcellularLocation>
        <location evidence="1">Cytoplasm</location>
    </subcellularLocation>
</comment>
<dbReference type="InterPro" id="IPR027417">
    <property type="entry name" value="P-loop_NTPase"/>
</dbReference>
<evidence type="ECO:0000256" key="1">
    <source>
        <dbReference type="ARBA" id="ARBA00004496"/>
    </source>
</evidence>
<evidence type="ECO:0000256" key="5">
    <source>
        <dbReference type="ARBA" id="ARBA00022763"/>
    </source>
</evidence>
<dbReference type="Pfam" id="PF00005">
    <property type="entry name" value="ABC_tran"/>
    <property type="match status" value="1"/>
</dbReference>
<keyword evidence="2" id="KW-0963">Cytoplasm</keyword>
<keyword evidence="8" id="KW-0267">Excision nuclease</keyword>
<evidence type="ECO:0000256" key="9">
    <source>
        <dbReference type="ARBA" id="ARBA00023125"/>
    </source>
</evidence>
<protein>
    <recommendedName>
        <fullName evidence="12">UvrABC system protein A</fullName>
    </recommendedName>
    <alternativeName>
        <fullName evidence="13">Excinuclease ABC subunit A</fullName>
    </alternativeName>
</protein>
<evidence type="ECO:0000256" key="8">
    <source>
        <dbReference type="ARBA" id="ARBA00022881"/>
    </source>
</evidence>
<comment type="caution">
    <text evidence="15">The sequence shown here is derived from an EMBL/GenBank/DDBJ whole genome shotgun (WGS) entry which is preliminary data.</text>
</comment>
<evidence type="ECO:0000256" key="12">
    <source>
        <dbReference type="ARBA" id="ARBA00039316"/>
    </source>
</evidence>
<evidence type="ECO:0000256" key="11">
    <source>
        <dbReference type="ARBA" id="ARBA00038000"/>
    </source>
</evidence>
<accession>A0ABP3H8I1</accession>
<evidence type="ECO:0000256" key="10">
    <source>
        <dbReference type="ARBA" id="ARBA00023204"/>
    </source>
</evidence>
<keyword evidence="7" id="KW-0067">ATP-binding</keyword>
<proteinExistence type="inferred from homology"/>
<dbReference type="Gene3D" id="1.20.1580.10">
    <property type="entry name" value="ABC transporter ATPase like domain"/>
    <property type="match status" value="1"/>
</dbReference>
<keyword evidence="3" id="KW-0677">Repeat</keyword>
<evidence type="ECO:0000259" key="14">
    <source>
        <dbReference type="Pfam" id="PF00005"/>
    </source>
</evidence>
<feature type="domain" description="ABC transporter" evidence="14">
    <location>
        <begin position="20"/>
        <end position="60"/>
    </location>
</feature>
<evidence type="ECO:0000256" key="4">
    <source>
        <dbReference type="ARBA" id="ARBA00022741"/>
    </source>
</evidence>
<dbReference type="InterPro" id="IPR003439">
    <property type="entry name" value="ABC_transporter-like_ATP-bd"/>
</dbReference>
<dbReference type="PANTHER" id="PTHR43152:SF3">
    <property type="entry name" value="UVRABC SYSTEM PROTEIN A"/>
    <property type="match status" value="1"/>
</dbReference>
<dbReference type="EMBL" id="BAAACW010000100">
    <property type="protein sequence ID" value="GAA0364255.1"/>
    <property type="molecule type" value="Genomic_DNA"/>
</dbReference>
<keyword evidence="9" id="KW-0238">DNA-binding</keyword>
<name>A0ABP3H8I1_9LACT</name>
<gene>
    <name evidence="15" type="ORF">GCM10008932_15780</name>
</gene>
<dbReference type="SUPFAM" id="SSF52540">
    <property type="entry name" value="P-loop containing nucleoside triphosphate hydrolases"/>
    <property type="match status" value="1"/>
</dbReference>
<dbReference type="RefSeq" id="WP_343755449.1">
    <property type="nucleotide sequence ID" value="NZ_BAAACW010000100.1"/>
</dbReference>
<evidence type="ECO:0000313" key="15">
    <source>
        <dbReference type="EMBL" id="GAA0364255.1"/>
    </source>
</evidence>
<comment type="similarity">
    <text evidence="11">Belongs to the ABC transporter superfamily. UvrA family.</text>
</comment>
<dbReference type="Gene3D" id="3.40.50.300">
    <property type="entry name" value="P-loop containing nucleotide triphosphate hydrolases"/>
    <property type="match status" value="1"/>
</dbReference>
<evidence type="ECO:0000256" key="13">
    <source>
        <dbReference type="ARBA" id="ARBA00042156"/>
    </source>
</evidence>
<evidence type="ECO:0000256" key="2">
    <source>
        <dbReference type="ARBA" id="ARBA00022490"/>
    </source>
</evidence>
<evidence type="ECO:0000256" key="7">
    <source>
        <dbReference type="ARBA" id="ARBA00022840"/>
    </source>
</evidence>
<evidence type="ECO:0000256" key="6">
    <source>
        <dbReference type="ARBA" id="ARBA00022769"/>
    </source>
</evidence>
<dbReference type="PANTHER" id="PTHR43152">
    <property type="entry name" value="UVRABC SYSTEM PROTEIN A"/>
    <property type="match status" value="1"/>
</dbReference>
<sequence>MQYFSSTRILNRVQALYDVGLSYLTLGQSTSSLSGGELQRLKLASELQHEGEIYLLDEPSRGLHPEDTQHLLKLFNRLVDKGNTVIMIEHNLDFLANSDWVIELGPEGGKNGGHIIYEGTPQDMLEAETVTAKWVRKAIKGNYSVD</sequence>
<dbReference type="Proteomes" id="UP001501166">
    <property type="component" value="Unassembled WGS sequence"/>
</dbReference>
<keyword evidence="16" id="KW-1185">Reference proteome</keyword>